<dbReference type="EMBL" id="PXOA01000035">
    <property type="protein sequence ID" value="RFU81647.1"/>
    <property type="molecule type" value="Genomic_DNA"/>
</dbReference>
<evidence type="ECO:0000313" key="3">
    <source>
        <dbReference type="Proteomes" id="UP000266272"/>
    </source>
</evidence>
<protein>
    <submittedName>
        <fullName evidence="2">Uncharacterized protein</fullName>
    </submittedName>
</protein>
<organism evidence="2 3">
    <name type="scientific">Trichoderma arundinaceum</name>
    <dbReference type="NCBI Taxonomy" id="490622"/>
    <lineage>
        <taxon>Eukaryota</taxon>
        <taxon>Fungi</taxon>
        <taxon>Dikarya</taxon>
        <taxon>Ascomycota</taxon>
        <taxon>Pezizomycotina</taxon>
        <taxon>Sordariomycetes</taxon>
        <taxon>Hypocreomycetidae</taxon>
        <taxon>Hypocreales</taxon>
        <taxon>Hypocreaceae</taxon>
        <taxon>Trichoderma</taxon>
    </lineage>
</organism>
<keyword evidence="3" id="KW-1185">Reference proteome</keyword>
<feature type="compositionally biased region" description="Acidic residues" evidence="1">
    <location>
        <begin position="147"/>
        <end position="170"/>
    </location>
</feature>
<name>A0A395P0S6_TRIAR</name>
<evidence type="ECO:0000256" key="1">
    <source>
        <dbReference type="SAM" id="MobiDB-lite"/>
    </source>
</evidence>
<feature type="region of interest" description="Disordered" evidence="1">
    <location>
        <begin position="1"/>
        <end position="40"/>
    </location>
</feature>
<gene>
    <name evidence="2" type="ORF">TARUN_535</name>
</gene>
<evidence type="ECO:0000313" key="2">
    <source>
        <dbReference type="EMBL" id="RFU81647.1"/>
    </source>
</evidence>
<reference evidence="2 3" key="1">
    <citation type="journal article" date="2018" name="PLoS Pathog.">
        <title>Evolution of structural diversity of trichothecenes, a family of toxins produced by plant pathogenic and entomopathogenic fungi.</title>
        <authorList>
            <person name="Proctor R.H."/>
            <person name="McCormick S.P."/>
            <person name="Kim H.S."/>
            <person name="Cardoza R.E."/>
            <person name="Stanley A.M."/>
            <person name="Lindo L."/>
            <person name="Kelly A."/>
            <person name="Brown D.W."/>
            <person name="Lee T."/>
            <person name="Vaughan M.M."/>
            <person name="Alexander N.J."/>
            <person name="Busman M."/>
            <person name="Gutierrez S."/>
        </authorList>
    </citation>
    <scope>NUCLEOTIDE SEQUENCE [LARGE SCALE GENOMIC DNA]</scope>
    <source>
        <strain evidence="2 3">IBT 40837</strain>
    </source>
</reference>
<feature type="region of interest" description="Disordered" evidence="1">
    <location>
        <begin position="72"/>
        <end position="170"/>
    </location>
</feature>
<proteinExistence type="predicted"/>
<feature type="compositionally biased region" description="Low complexity" evidence="1">
    <location>
        <begin position="31"/>
        <end position="40"/>
    </location>
</feature>
<comment type="caution">
    <text evidence="2">The sequence shown here is derived from an EMBL/GenBank/DDBJ whole genome shotgun (WGS) entry which is preliminary data.</text>
</comment>
<dbReference type="Proteomes" id="UP000266272">
    <property type="component" value="Unassembled WGS sequence"/>
</dbReference>
<dbReference type="AlphaFoldDB" id="A0A395P0S6"/>
<feature type="compositionally biased region" description="Acidic residues" evidence="1">
    <location>
        <begin position="1"/>
        <end position="12"/>
    </location>
</feature>
<accession>A0A395P0S6</accession>
<sequence>MVVADTENESDDSYPHGASAGGTAIGPVPVTRTTGLRRSGRLAAAAAAGIKRTYEAYGEPLVEVKETLKKTRKELPKVVSTSGESGIKAPNNGHEGSSSRDSMRVTRSKGKAAMPSVNLRADDEDESEVELPITDYEEAVTVQNNSDGDDDWAVEDEEPLLVQDEQEEDE</sequence>